<dbReference type="Proteomes" id="UP000001861">
    <property type="component" value="Unassembled WGS sequence"/>
</dbReference>
<sequence>MRDPRNAWSIRSKLAVATIINFGMELECGESINGQENDCMDNGTVKKPEFYFSTLEYNVVSLHFVSTGAFGEFHMPAGTHPGC</sequence>
<name>A8NYH4_COPC7</name>
<proteinExistence type="predicted"/>
<dbReference type="HOGENOM" id="CLU_2542495_0_0_1"/>
<dbReference type="KEGG" id="cci:CC1G_01341"/>
<evidence type="ECO:0000313" key="1">
    <source>
        <dbReference type="EMBL" id="EAU84345.2"/>
    </source>
</evidence>
<comment type="caution">
    <text evidence="1">The sequence shown here is derived from an EMBL/GenBank/DDBJ whole genome shotgun (WGS) entry which is preliminary data.</text>
</comment>
<gene>
    <name evidence="1" type="ORF">CC1G_01341</name>
</gene>
<dbReference type="VEuPathDB" id="FungiDB:CC1G_01341"/>
<dbReference type="AlphaFoldDB" id="A8NYH4"/>
<accession>A8NYH4</accession>
<organism evidence="1 2">
    <name type="scientific">Coprinopsis cinerea (strain Okayama-7 / 130 / ATCC MYA-4618 / FGSC 9003)</name>
    <name type="common">Inky cap fungus</name>
    <name type="synonym">Hormographiella aspergillata</name>
    <dbReference type="NCBI Taxonomy" id="240176"/>
    <lineage>
        <taxon>Eukaryota</taxon>
        <taxon>Fungi</taxon>
        <taxon>Dikarya</taxon>
        <taxon>Basidiomycota</taxon>
        <taxon>Agaricomycotina</taxon>
        <taxon>Agaricomycetes</taxon>
        <taxon>Agaricomycetidae</taxon>
        <taxon>Agaricales</taxon>
        <taxon>Agaricineae</taxon>
        <taxon>Psathyrellaceae</taxon>
        <taxon>Coprinopsis</taxon>
    </lineage>
</organism>
<dbReference type="GeneID" id="6013985"/>
<reference evidence="1 2" key="1">
    <citation type="journal article" date="2010" name="Proc. Natl. Acad. Sci. U.S.A.">
        <title>Insights into evolution of multicellular fungi from the assembled chromosomes of the mushroom Coprinopsis cinerea (Coprinus cinereus).</title>
        <authorList>
            <person name="Stajich J.E."/>
            <person name="Wilke S.K."/>
            <person name="Ahren D."/>
            <person name="Au C.H."/>
            <person name="Birren B.W."/>
            <person name="Borodovsky M."/>
            <person name="Burns C."/>
            <person name="Canback B."/>
            <person name="Casselton L.A."/>
            <person name="Cheng C.K."/>
            <person name="Deng J."/>
            <person name="Dietrich F.S."/>
            <person name="Fargo D.C."/>
            <person name="Farman M.L."/>
            <person name="Gathman A.C."/>
            <person name="Goldberg J."/>
            <person name="Guigo R."/>
            <person name="Hoegger P.J."/>
            <person name="Hooker J.B."/>
            <person name="Huggins A."/>
            <person name="James T.Y."/>
            <person name="Kamada T."/>
            <person name="Kilaru S."/>
            <person name="Kodira C."/>
            <person name="Kues U."/>
            <person name="Kupfer D."/>
            <person name="Kwan H.S."/>
            <person name="Lomsadze A."/>
            <person name="Li W."/>
            <person name="Lilly W.W."/>
            <person name="Ma L.J."/>
            <person name="Mackey A.J."/>
            <person name="Manning G."/>
            <person name="Martin F."/>
            <person name="Muraguchi H."/>
            <person name="Natvig D.O."/>
            <person name="Palmerini H."/>
            <person name="Ramesh M.A."/>
            <person name="Rehmeyer C.J."/>
            <person name="Roe B.A."/>
            <person name="Shenoy N."/>
            <person name="Stanke M."/>
            <person name="Ter-Hovhannisyan V."/>
            <person name="Tunlid A."/>
            <person name="Velagapudi R."/>
            <person name="Vision T.J."/>
            <person name="Zeng Q."/>
            <person name="Zolan M.E."/>
            <person name="Pukkila P.J."/>
        </authorList>
    </citation>
    <scope>NUCLEOTIDE SEQUENCE [LARGE SCALE GENOMIC DNA]</scope>
    <source>
        <strain evidence="2">Okayama-7 / 130 / ATCC MYA-4618 / FGSC 9003</strain>
    </source>
</reference>
<evidence type="ECO:0000313" key="2">
    <source>
        <dbReference type="Proteomes" id="UP000001861"/>
    </source>
</evidence>
<dbReference type="RefSeq" id="XP_001837429.2">
    <property type="nucleotide sequence ID" value="XM_001837377.2"/>
</dbReference>
<dbReference type="EMBL" id="AACS02000005">
    <property type="protein sequence ID" value="EAU84345.2"/>
    <property type="molecule type" value="Genomic_DNA"/>
</dbReference>
<dbReference type="InParanoid" id="A8NYH4"/>
<protein>
    <submittedName>
        <fullName evidence="1">Uncharacterized protein</fullName>
    </submittedName>
</protein>
<keyword evidence="2" id="KW-1185">Reference proteome</keyword>